<evidence type="ECO:0000313" key="1">
    <source>
        <dbReference type="EMBL" id="CAG9823881.1"/>
    </source>
</evidence>
<gene>
    <name evidence="1" type="ORF">PHAECO_LOCUS11192</name>
</gene>
<dbReference type="Proteomes" id="UP001153737">
    <property type="component" value="Chromosome 7"/>
</dbReference>
<dbReference type="OrthoDB" id="6777526at2759"/>
<sequence length="131" mass="15218">MAIDSSEFRFGRDDLLIEYNVRDFLKLVLNNLTYETNNLISLYDGMGSQLRALETLGVATDNCAAMLYPLLESCLPEEILRTWKRNSKIFIIDSVKTRLDELMEFLERAVENGEKISLATNIEMRNRKKEF</sequence>
<reference evidence="1" key="2">
    <citation type="submission" date="2022-10" db="EMBL/GenBank/DDBJ databases">
        <authorList>
            <consortium name="ENA_rothamsted_submissions"/>
            <consortium name="culmorum"/>
            <person name="King R."/>
        </authorList>
    </citation>
    <scope>NUCLEOTIDE SEQUENCE</scope>
</reference>
<dbReference type="InterPro" id="IPR005312">
    <property type="entry name" value="DUF1759"/>
</dbReference>
<protein>
    <submittedName>
        <fullName evidence="1">Uncharacterized protein</fullName>
    </submittedName>
</protein>
<dbReference type="Pfam" id="PF03564">
    <property type="entry name" value="DUF1759"/>
    <property type="match status" value="1"/>
</dbReference>
<dbReference type="AlphaFoldDB" id="A0A9N9SL67"/>
<name>A0A9N9SL67_PHACE</name>
<reference evidence="1" key="1">
    <citation type="submission" date="2022-01" db="EMBL/GenBank/DDBJ databases">
        <authorList>
            <person name="King R."/>
        </authorList>
    </citation>
    <scope>NUCLEOTIDE SEQUENCE</scope>
</reference>
<evidence type="ECO:0000313" key="2">
    <source>
        <dbReference type="Proteomes" id="UP001153737"/>
    </source>
</evidence>
<accession>A0A9N9SL67</accession>
<organism evidence="1 2">
    <name type="scientific">Phaedon cochleariae</name>
    <name type="common">Mustard beetle</name>
    <dbReference type="NCBI Taxonomy" id="80249"/>
    <lineage>
        <taxon>Eukaryota</taxon>
        <taxon>Metazoa</taxon>
        <taxon>Ecdysozoa</taxon>
        <taxon>Arthropoda</taxon>
        <taxon>Hexapoda</taxon>
        <taxon>Insecta</taxon>
        <taxon>Pterygota</taxon>
        <taxon>Neoptera</taxon>
        <taxon>Endopterygota</taxon>
        <taxon>Coleoptera</taxon>
        <taxon>Polyphaga</taxon>
        <taxon>Cucujiformia</taxon>
        <taxon>Chrysomeloidea</taxon>
        <taxon>Chrysomelidae</taxon>
        <taxon>Chrysomelinae</taxon>
        <taxon>Chrysomelini</taxon>
        <taxon>Phaedon</taxon>
    </lineage>
</organism>
<keyword evidence="2" id="KW-1185">Reference proteome</keyword>
<proteinExistence type="predicted"/>
<dbReference type="EMBL" id="OU896713">
    <property type="protein sequence ID" value="CAG9823881.1"/>
    <property type="molecule type" value="Genomic_DNA"/>
</dbReference>